<dbReference type="EMBL" id="DRMJ01000236">
    <property type="protein sequence ID" value="HHL42896.1"/>
    <property type="molecule type" value="Genomic_DNA"/>
</dbReference>
<keyword evidence="3" id="KW-0012">Acyltransferase</keyword>
<dbReference type="GO" id="GO:0004314">
    <property type="term" value="F:[acyl-carrier-protein] S-malonyltransferase activity"/>
    <property type="evidence" value="ECO:0007669"/>
    <property type="project" value="UniProtKB-EC"/>
</dbReference>
<accession>A0A7C5LWU8</accession>
<dbReference type="Gene3D" id="3.30.70.250">
    <property type="entry name" value="Malonyl-CoA ACP transacylase, ACP-binding"/>
    <property type="match status" value="1"/>
</dbReference>
<dbReference type="Gene3D" id="3.40.366.10">
    <property type="entry name" value="Malonyl-Coenzyme A Acyl Carrier Protein, domain 2"/>
    <property type="match status" value="1"/>
</dbReference>
<dbReference type="GO" id="GO:0005829">
    <property type="term" value="C:cytosol"/>
    <property type="evidence" value="ECO:0007669"/>
    <property type="project" value="TreeGrafter"/>
</dbReference>
<dbReference type="InterPro" id="IPR001227">
    <property type="entry name" value="Ac_transferase_dom_sf"/>
</dbReference>
<dbReference type="PANTHER" id="PTHR42681:SF1">
    <property type="entry name" value="MALONYL-COA-ACYL CARRIER PROTEIN TRANSACYLASE, MITOCHONDRIAL"/>
    <property type="match status" value="1"/>
</dbReference>
<evidence type="ECO:0000256" key="3">
    <source>
        <dbReference type="ARBA" id="ARBA00023315"/>
    </source>
</evidence>
<dbReference type="EC" id="2.3.1.39" evidence="1"/>
<dbReference type="InterPro" id="IPR014043">
    <property type="entry name" value="Acyl_transferase_dom"/>
</dbReference>
<dbReference type="Proteomes" id="UP000885830">
    <property type="component" value="Unassembled WGS sequence"/>
</dbReference>
<dbReference type="GO" id="GO:0006633">
    <property type="term" value="P:fatty acid biosynthetic process"/>
    <property type="evidence" value="ECO:0007669"/>
    <property type="project" value="TreeGrafter"/>
</dbReference>
<organism evidence="6">
    <name type="scientific">Hellea balneolensis</name>
    <dbReference type="NCBI Taxonomy" id="287478"/>
    <lineage>
        <taxon>Bacteria</taxon>
        <taxon>Pseudomonadati</taxon>
        <taxon>Pseudomonadota</taxon>
        <taxon>Alphaproteobacteria</taxon>
        <taxon>Maricaulales</taxon>
        <taxon>Robiginitomaculaceae</taxon>
        <taxon>Hellea</taxon>
    </lineage>
</organism>
<comment type="caution">
    <text evidence="6">The sequence shown here is derived from an EMBL/GenBank/DDBJ whole genome shotgun (WGS) entry which is preliminary data.</text>
</comment>
<sequence length="234" mass="24349">MKLAFTFPGQGSQSVGMGKDLADAFACARDVFEEVNDALSQNLSKIMWEGPMEDLTLTANTQPALMASSLAAMRVLEQEFDFPVTEAAYVAGHSLGEYSALCAVGSFDLATTARLLRLRGEAMQKAVAVGDGAMAALLGASLEQADEAVKIGQKHGTCQIANDNANGQVVISGAKAAVEAAADAAQEMKVRKAVLLPVSAPFHCDLMAPAAEAMAEALADTTMKTPRVAVVNNV</sequence>
<gene>
    <name evidence="6" type="ORF">ENJ42_04700</name>
</gene>
<evidence type="ECO:0000256" key="4">
    <source>
        <dbReference type="ARBA" id="ARBA00048462"/>
    </source>
</evidence>
<dbReference type="InterPro" id="IPR016036">
    <property type="entry name" value="Malonyl_transacylase_ACP-bd"/>
</dbReference>
<dbReference type="SUPFAM" id="SSF55048">
    <property type="entry name" value="Probable ACP-binding domain of malonyl-CoA ACP transacylase"/>
    <property type="match status" value="1"/>
</dbReference>
<dbReference type="Pfam" id="PF00698">
    <property type="entry name" value="Acyl_transf_1"/>
    <property type="match status" value="1"/>
</dbReference>
<dbReference type="InterPro" id="IPR050858">
    <property type="entry name" value="Mal-CoA-ACP_Trans/PKS_FabD"/>
</dbReference>
<protein>
    <recommendedName>
        <fullName evidence="1">[acyl-carrier-protein] S-malonyltransferase</fullName>
        <ecNumber evidence="1">2.3.1.39</ecNumber>
    </recommendedName>
</protein>
<keyword evidence="2" id="KW-0808">Transferase</keyword>
<reference evidence="6" key="1">
    <citation type="journal article" date="2020" name="mSystems">
        <title>Genome- and Community-Level Interaction Insights into Carbon Utilization and Element Cycling Functions of Hydrothermarchaeota in Hydrothermal Sediment.</title>
        <authorList>
            <person name="Zhou Z."/>
            <person name="Liu Y."/>
            <person name="Xu W."/>
            <person name="Pan J."/>
            <person name="Luo Z.H."/>
            <person name="Li M."/>
        </authorList>
    </citation>
    <scope>NUCLEOTIDE SEQUENCE [LARGE SCALE GENOMIC DNA]</scope>
    <source>
        <strain evidence="6">HyVt-485</strain>
    </source>
</reference>
<feature type="non-terminal residue" evidence="6">
    <location>
        <position position="234"/>
    </location>
</feature>
<comment type="catalytic activity">
    <reaction evidence="4">
        <text>holo-[ACP] + malonyl-CoA = malonyl-[ACP] + CoA</text>
        <dbReference type="Rhea" id="RHEA:41792"/>
        <dbReference type="Rhea" id="RHEA-COMP:9623"/>
        <dbReference type="Rhea" id="RHEA-COMP:9685"/>
        <dbReference type="ChEBI" id="CHEBI:57287"/>
        <dbReference type="ChEBI" id="CHEBI:57384"/>
        <dbReference type="ChEBI" id="CHEBI:64479"/>
        <dbReference type="ChEBI" id="CHEBI:78449"/>
        <dbReference type="EC" id="2.3.1.39"/>
    </reaction>
</comment>
<evidence type="ECO:0000313" key="6">
    <source>
        <dbReference type="EMBL" id="HHL42896.1"/>
    </source>
</evidence>
<dbReference type="AlphaFoldDB" id="A0A7C5LWU8"/>
<evidence type="ECO:0000259" key="5">
    <source>
        <dbReference type="SMART" id="SM00827"/>
    </source>
</evidence>
<evidence type="ECO:0000256" key="2">
    <source>
        <dbReference type="ARBA" id="ARBA00022679"/>
    </source>
</evidence>
<dbReference type="InterPro" id="IPR016035">
    <property type="entry name" value="Acyl_Trfase/lysoPLipase"/>
</dbReference>
<dbReference type="PANTHER" id="PTHR42681">
    <property type="entry name" value="MALONYL-COA-ACYL CARRIER PROTEIN TRANSACYLASE, MITOCHONDRIAL"/>
    <property type="match status" value="1"/>
</dbReference>
<name>A0A7C5LWU8_9PROT</name>
<feature type="domain" description="Malonyl-CoA:ACP transacylase (MAT)" evidence="5">
    <location>
        <begin position="6"/>
        <end position="234"/>
    </location>
</feature>
<dbReference type="SMART" id="SM00827">
    <property type="entry name" value="PKS_AT"/>
    <property type="match status" value="1"/>
</dbReference>
<evidence type="ECO:0000256" key="1">
    <source>
        <dbReference type="ARBA" id="ARBA00013258"/>
    </source>
</evidence>
<proteinExistence type="predicted"/>
<dbReference type="SUPFAM" id="SSF52151">
    <property type="entry name" value="FabD/lysophospholipase-like"/>
    <property type="match status" value="1"/>
</dbReference>